<feature type="signal peptide" evidence="2">
    <location>
        <begin position="1"/>
        <end position="17"/>
    </location>
</feature>
<comment type="caution">
    <text evidence="3">The sequence shown here is derived from an EMBL/GenBank/DDBJ whole genome shotgun (WGS) entry which is preliminary data.</text>
</comment>
<reference evidence="3" key="1">
    <citation type="submission" date="2020-08" db="EMBL/GenBank/DDBJ databases">
        <title>Multicomponent nature underlies the extraordinary mechanical properties of spider dragline silk.</title>
        <authorList>
            <person name="Kono N."/>
            <person name="Nakamura H."/>
            <person name="Mori M."/>
            <person name="Yoshida Y."/>
            <person name="Ohtoshi R."/>
            <person name="Malay A.D."/>
            <person name="Moran D.A.P."/>
            <person name="Tomita M."/>
            <person name="Numata K."/>
            <person name="Arakawa K."/>
        </authorList>
    </citation>
    <scope>NUCLEOTIDE SEQUENCE</scope>
</reference>
<evidence type="ECO:0000313" key="4">
    <source>
        <dbReference type="Proteomes" id="UP000887013"/>
    </source>
</evidence>
<evidence type="ECO:0000256" key="2">
    <source>
        <dbReference type="SAM" id="SignalP"/>
    </source>
</evidence>
<sequence length="78" mass="8786">MVCVLIICLVSAKECLTEVCKTCQIDIDKYFVLMGIFMLSSCNLIYYRTVSAMLSNTRNFPSQVISNSGDGYLEMIQL</sequence>
<keyword evidence="1" id="KW-0472">Membrane</keyword>
<feature type="chain" id="PRO_5036473414" evidence="2">
    <location>
        <begin position="18"/>
        <end position="78"/>
    </location>
</feature>
<accession>A0A8X6USP9</accession>
<name>A0A8X6USP9_NEPPI</name>
<evidence type="ECO:0000313" key="3">
    <source>
        <dbReference type="EMBL" id="GFU38945.1"/>
    </source>
</evidence>
<organism evidence="3 4">
    <name type="scientific">Nephila pilipes</name>
    <name type="common">Giant wood spider</name>
    <name type="synonym">Nephila maculata</name>
    <dbReference type="NCBI Taxonomy" id="299642"/>
    <lineage>
        <taxon>Eukaryota</taxon>
        <taxon>Metazoa</taxon>
        <taxon>Ecdysozoa</taxon>
        <taxon>Arthropoda</taxon>
        <taxon>Chelicerata</taxon>
        <taxon>Arachnida</taxon>
        <taxon>Araneae</taxon>
        <taxon>Araneomorphae</taxon>
        <taxon>Entelegynae</taxon>
        <taxon>Araneoidea</taxon>
        <taxon>Nephilidae</taxon>
        <taxon>Nephila</taxon>
    </lineage>
</organism>
<gene>
    <name evidence="3" type="ORF">NPIL_430821</name>
</gene>
<dbReference type="EMBL" id="BMAW01131322">
    <property type="protein sequence ID" value="GFU38945.1"/>
    <property type="molecule type" value="Genomic_DNA"/>
</dbReference>
<feature type="transmembrane region" description="Helical" evidence="1">
    <location>
        <begin position="27"/>
        <end position="47"/>
    </location>
</feature>
<dbReference type="AlphaFoldDB" id="A0A8X6USP9"/>
<evidence type="ECO:0000256" key="1">
    <source>
        <dbReference type="SAM" id="Phobius"/>
    </source>
</evidence>
<keyword evidence="2" id="KW-0732">Signal</keyword>
<keyword evidence="1" id="KW-0812">Transmembrane</keyword>
<proteinExistence type="predicted"/>
<dbReference type="Proteomes" id="UP000887013">
    <property type="component" value="Unassembled WGS sequence"/>
</dbReference>
<keyword evidence="1" id="KW-1133">Transmembrane helix</keyword>
<protein>
    <submittedName>
        <fullName evidence="3">Uncharacterized protein</fullName>
    </submittedName>
</protein>
<keyword evidence="4" id="KW-1185">Reference proteome</keyword>